<gene>
    <name evidence="3" type="ORF">HMPREF9195_02007</name>
</gene>
<comment type="caution">
    <text evidence="3">The sequence shown here is derived from an EMBL/GenBank/DDBJ whole genome shotgun (WGS) entry which is preliminary data.</text>
</comment>
<feature type="compositionally biased region" description="Low complexity" evidence="1">
    <location>
        <begin position="148"/>
        <end position="158"/>
    </location>
</feature>
<organism evidence="3 4">
    <name type="scientific">Treponema medium ATCC 700293</name>
    <dbReference type="NCBI Taxonomy" id="1125700"/>
    <lineage>
        <taxon>Bacteria</taxon>
        <taxon>Pseudomonadati</taxon>
        <taxon>Spirochaetota</taxon>
        <taxon>Spirochaetia</taxon>
        <taxon>Spirochaetales</taxon>
        <taxon>Treponemataceae</taxon>
        <taxon>Treponema</taxon>
    </lineage>
</organism>
<dbReference type="RefSeq" id="WP_016523938.1">
    <property type="nucleotide sequence ID" value="NZ_KE332517.1"/>
</dbReference>
<reference evidence="3 4" key="1">
    <citation type="submission" date="2013-04" db="EMBL/GenBank/DDBJ databases">
        <title>The Genome Sequence of Treponema medium ATCC 700293.</title>
        <authorList>
            <consortium name="The Broad Institute Genomics Platform"/>
            <person name="Earl A."/>
            <person name="Ward D."/>
            <person name="Feldgarden M."/>
            <person name="Gevers D."/>
            <person name="Leonetti C."/>
            <person name="Blanton J.M."/>
            <person name="Dewhirst F.E."/>
            <person name="Izard J."/>
            <person name="Walker B."/>
            <person name="Young S."/>
            <person name="Zeng Q."/>
            <person name="Gargeya S."/>
            <person name="Fitzgerald M."/>
            <person name="Haas B."/>
            <person name="Abouelleil A."/>
            <person name="Allen A.W."/>
            <person name="Alvarado L."/>
            <person name="Arachchi H.M."/>
            <person name="Berlin A.M."/>
            <person name="Chapman S.B."/>
            <person name="Gainer-Dewar J."/>
            <person name="Goldberg J."/>
            <person name="Griggs A."/>
            <person name="Gujja S."/>
            <person name="Hansen M."/>
            <person name="Howarth C."/>
            <person name="Imamovic A."/>
            <person name="Ireland A."/>
            <person name="Larimer J."/>
            <person name="McCowan C."/>
            <person name="Murphy C."/>
            <person name="Pearson M."/>
            <person name="Poon T.W."/>
            <person name="Priest M."/>
            <person name="Roberts A."/>
            <person name="Saif S."/>
            <person name="Shea T."/>
            <person name="Sisk P."/>
            <person name="Sykes S."/>
            <person name="Wortman J."/>
            <person name="Nusbaum C."/>
            <person name="Birren B."/>
        </authorList>
    </citation>
    <scope>NUCLEOTIDE SEQUENCE [LARGE SCALE GENOMIC DNA]</scope>
    <source>
        <strain evidence="3 4">ATCC 700293</strain>
    </source>
</reference>
<evidence type="ECO:0000313" key="4">
    <source>
        <dbReference type="Proteomes" id="UP000014634"/>
    </source>
</evidence>
<dbReference type="AlphaFoldDB" id="A0AA87NQ10"/>
<feature type="compositionally biased region" description="Low complexity" evidence="1">
    <location>
        <begin position="332"/>
        <end position="379"/>
    </location>
</feature>
<feature type="transmembrane region" description="Helical" evidence="2">
    <location>
        <begin position="30"/>
        <end position="49"/>
    </location>
</feature>
<evidence type="ECO:0000313" key="3">
    <source>
        <dbReference type="EMBL" id="EPF27877.1"/>
    </source>
</evidence>
<keyword evidence="2" id="KW-0812">Transmembrane</keyword>
<evidence type="ECO:0000256" key="2">
    <source>
        <dbReference type="SAM" id="Phobius"/>
    </source>
</evidence>
<keyword evidence="2" id="KW-1133">Transmembrane helix</keyword>
<protein>
    <submittedName>
        <fullName evidence="3">Uncharacterized protein</fullName>
    </submittedName>
</protein>
<feature type="region of interest" description="Disordered" evidence="1">
    <location>
        <begin position="332"/>
        <end position="382"/>
    </location>
</feature>
<proteinExistence type="predicted"/>
<sequence length="444" mass="48182">MTDLLLSELVVLLLLLPVLLRPFSKSLKKGRAIPILPFLSLFVCICIIIGQGIVLYLFILVLFVLIVCLSEIIRLIAFFQGMLNDFYGIASMMLRIVLLCLFCGVAYCAFRFAPEASIRTEYPLTVRSIELTDKTSAATDKGTAEQTADSASPDSSASRNPIEGLLIERQGGADKRALVIIAEAFPYTERPETLASLLADQGYTVAEITRLKPRGIIPRIELYRKLLHLIGKKEQRYLIKEDDPQTAAFFADFLEQTVARYGRNKRIFLYTEGIYTDLAAHFCTENPGVFTGVFFSLSEEEPLPSAPDGWIQTMREHNPELLPEDNSAADTAALSAAASDQAAGADGNGSAKTAPVVSTSAAPATAAPQPTSAEAASQPLTAPTQPVRPLPFCCYIRPYSELAGFGQLRAEDALAAELLGSGRSIGRQDKAAAAAAFNRYALLF</sequence>
<accession>A0AA87NQ10</accession>
<evidence type="ECO:0000256" key="1">
    <source>
        <dbReference type="SAM" id="MobiDB-lite"/>
    </source>
</evidence>
<dbReference type="Proteomes" id="UP000014634">
    <property type="component" value="Unassembled WGS sequence"/>
</dbReference>
<dbReference type="EMBL" id="ATFE01000014">
    <property type="protein sequence ID" value="EPF27877.1"/>
    <property type="molecule type" value="Genomic_DNA"/>
</dbReference>
<feature type="transmembrane region" description="Helical" evidence="2">
    <location>
        <begin position="56"/>
        <end position="80"/>
    </location>
</feature>
<feature type="region of interest" description="Disordered" evidence="1">
    <location>
        <begin position="137"/>
        <end position="159"/>
    </location>
</feature>
<keyword evidence="2" id="KW-0472">Membrane</keyword>
<feature type="transmembrane region" description="Helical" evidence="2">
    <location>
        <begin position="86"/>
        <end position="110"/>
    </location>
</feature>
<name>A0AA87NQ10_TREMD</name>